<dbReference type="SMART" id="SM00382">
    <property type="entry name" value="AAA"/>
    <property type="match status" value="1"/>
</dbReference>
<dbReference type="Pfam" id="PF00005">
    <property type="entry name" value="ABC_tran"/>
    <property type="match status" value="1"/>
</dbReference>
<dbReference type="InterPro" id="IPR027417">
    <property type="entry name" value="P-loop_NTPase"/>
</dbReference>
<organism evidence="6 7">
    <name type="scientific">Treponema primitia (strain ATCC BAA-887 / DSM 12427 / ZAS-2)</name>
    <dbReference type="NCBI Taxonomy" id="545694"/>
    <lineage>
        <taxon>Bacteria</taxon>
        <taxon>Pseudomonadati</taxon>
        <taxon>Spirochaetota</taxon>
        <taxon>Spirochaetia</taxon>
        <taxon>Spirochaetales</taxon>
        <taxon>Treponemataceae</taxon>
        <taxon>Treponema</taxon>
    </lineage>
</organism>
<dbReference type="PROSITE" id="PS50893">
    <property type="entry name" value="ABC_TRANSPORTER_2"/>
    <property type="match status" value="1"/>
</dbReference>
<dbReference type="GO" id="GO:0055085">
    <property type="term" value="P:transmembrane transport"/>
    <property type="evidence" value="ECO:0007669"/>
    <property type="project" value="UniProtKB-ARBA"/>
</dbReference>
<dbReference type="PANTHER" id="PTHR43776:SF7">
    <property type="entry name" value="D,D-DIPEPTIDE TRANSPORT ATP-BINDING PROTEIN DDPF-RELATED"/>
    <property type="match status" value="1"/>
</dbReference>
<sequence>MSTLFEARNISFGYDPKKLVLDRVSITIGEGERVGIIGPSGCGKSTLARIMGGYIASQSPGNSAGYTGEILFEGKPLAREGYCPVQLVYQHPERAVNPRWKMGRTLTEAWQLATKFPTQPDEALLRTMGIEREWFERYPAELSGGEIQRFCLARALGPRTRIILADEISTMLDVITQAQIWQALLAITAERGLGLLVITHNPHLAEKICSRILKFEDLKSVEN</sequence>
<keyword evidence="4 6" id="KW-0067">ATP-binding</keyword>
<keyword evidence="3" id="KW-0547">Nucleotide-binding</keyword>
<dbReference type="InterPro" id="IPR003593">
    <property type="entry name" value="AAA+_ATPase"/>
</dbReference>
<protein>
    <submittedName>
        <fullName evidence="6">Nickel import ATP-binding protein NikE</fullName>
        <ecNumber evidence="6">3.6.3.24</ecNumber>
    </submittedName>
</protein>
<evidence type="ECO:0000256" key="1">
    <source>
        <dbReference type="ARBA" id="ARBA00005417"/>
    </source>
</evidence>
<dbReference type="AlphaFoldDB" id="F5YKV5"/>
<evidence type="ECO:0000256" key="4">
    <source>
        <dbReference type="ARBA" id="ARBA00022840"/>
    </source>
</evidence>
<evidence type="ECO:0000313" key="6">
    <source>
        <dbReference type="EMBL" id="AEF86673.1"/>
    </source>
</evidence>
<comment type="similarity">
    <text evidence="1">Belongs to the ABC transporter superfamily.</text>
</comment>
<evidence type="ECO:0000256" key="2">
    <source>
        <dbReference type="ARBA" id="ARBA00022448"/>
    </source>
</evidence>
<keyword evidence="6" id="KW-0378">Hydrolase</keyword>
<gene>
    <name evidence="6" type="ordered locus">TREPR_3266</name>
</gene>
<name>F5YKV5_TREPZ</name>
<evidence type="ECO:0000259" key="5">
    <source>
        <dbReference type="PROSITE" id="PS50893"/>
    </source>
</evidence>
<dbReference type="HOGENOM" id="CLU_000604_1_23_12"/>
<dbReference type="InterPro" id="IPR017871">
    <property type="entry name" value="ABC_transporter-like_CS"/>
</dbReference>
<dbReference type="OrthoDB" id="337094at2"/>
<dbReference type="GO" id="GO:0005524">
    <property type="term" value="F:ATP binding"/>
    <property type="evidence" value="ECO:0007669"/>
    <property type="project" value="UniProtKB-KW"/>
</dbReference>
<dbReference type="EC" id="3.6.3.24" evidence="6"/>
<dbReference type="KEGG" id="tpi:TREPR_3266"/>
<dbReference type="RefSeq" id="WP_015707008.1">
    <property type="nucleotide sequence ID" value="NC_015578.1"/>
</dbReference>
<dbReference type="PROSITE" id="PS00211">
    <property type="entry name" value="ABC_TRANSPORTER_1"/>
    <property type="match status" value="1"/>
</dbReference>
<dbReference type="GO" id="GO:0016887">
    <property type="term" value="F:ATP hydrolysis activity"/>
    <property type="evidence" value="ECO:0007669"/>
    <property type="project" value="InterPro"/>
</dbReference>
<dbReference type="InterPro" id="IPR050319">
    <property type="entry name" value="ABC_transp_ATP-bind"/>
</dbReference>
<dbReference type="SUPFAM" id="SSF52540">
    <property type="entry name" value="P-loop containing nucleoside triphosphate hydrolases"/>
    <property type="match status" value="1"/>
</dbReference>
<evidence type="ECO:0000256" key="3">
    <source>
        <dbReference type="ARBA" id="ARBA00022741"/>
    </source>
</evidence>
<dbReference type="PANTHER" id="PTHR43776">
    <property type="entry name" value="TRANSPORT ATP-BINDING PROTEIN"/>
    <property type="match status" value="1"/>
</dbReference>
<feature type="domain" description="ABC transporter" evidence="5">
    <location>
        <begin position="5"/>
        <end position="223"/>
    </location>
</feature>
<dbReference type="Proteomes" id="UP000009223">
    <property type="component" value="Chromosome"/>
</dbReference>
<accession>F5YKV5</accession>
<dbReference type="EMBL" id="CP001843">
    <property type="protein sequence ID" value="AEF86673.1"/>
    <property type="molecule type" value="Genomic_DNA"/>
</dbReference>
<reference evidence="6 7" key="2">
    <citation type="journal article" date="2011" name="ISME J.">
        <title>RNA-seq reveals cooperative metabolic interactions between two termite-gut spirochete species in co-culture.</title>
        <authorList>
            <person name="Rosenthal A.Z."/>
            <person name="Matson E.G."/>
            <person name="Eldar A."/>
            <person name="Leadbetter J.R."/>
        </authorList>
    </citation>
    <scope>NUCLEOTIDE SEQUENCE [LARGE SCALE GENOMIC DNA]</scope>
    <source>
        <strain evidence="7">ATCC BAA-887 / DSM 12427 / ZAS-2</strain>
    </source>
</reference>
<dbReference type="STRING" id="545694.TREPR_3266"/>
<dbReference type="Gene3D" id="3.40.50.300">
    <property type="entry name" value="P-loop containing nucleotide triphosphate hydrolases"/>
    <property type="match status" value="1"/>
</dbReference>
<dbReference type="InterPro" id="IPR003439">
    <property type="entry name" value="ABC_transporter-like_ATP-bd"/>
</dbReference>
<keyword evidence="7" id="KW-1185">Reference proteome</keyword>
<evidence type="ECO:0000313" key="7">
    <source>
        <dbReference type="Proteomes" id="UP000009223"/>
    </source>
</evidence>
<keyword evidence="2" id="KW-0813">Transport</keyword>
<proteinExistence type="inferred from homology"/>
<dbReference type="eggNOG" id="COG1124">
    <property type="taxonomic scope" value="Bacteria"/>
</dbReference>
<reference evidence="7" key="1">
    <citation type="submission" date="2009-12" db="EMBL/GenBank/DDBJ databases">
        <title>Complete sequence of Treponema primitia strain ZAS-2.</title>
        <authorList>
            <person name="Tetu S.G."/>
            <person name="Matson E."/>
            <person name="Ren Q."/>
            <person name="Seshadri R."/>
            <person name="Elbourne L."/>
            <person name="Hassan K.A."/>
            <person name="Durkin A."/>
            <person name="Radune D."/>
            <person name="Mohamoud Y."/>
            <person name="Shay R."/>
            <person name="Jin S."/>
            <person name="Zhang X."/>
            <person name="Lucey K."/>
            <person name="Ballor N.R."/>
            <person name="Ottesen E."/>
            <person name="Rosenthal R."/>
            <person name="Allen A."/>
            <person name="Leadbetter J.R."/>
            <person name="Paulsen I.T."/>
        </authorList>
    </citation>
    <scope>NUCLEOTIDE SEQUENCE [LARGE SCALE GENOMIC DNA]</scope>
    <source>
        <strain evidence="7">ATCC BAA-887 / DSM 12427 / ZAS-2</strain>
    </source>
</reference>